<evidence type="ECO:0000313" key="2">
    <source>
        <dbReference type="EMBL" id="KAK3322695.1"/>
    </source>
</evidence>
<comment type="caution">
    <text evidence="2">The sequence shown here is derived from an EMBL/GenBank/DDBJ whole genome shotgun (WGS) entry which is preliminary data.</text>
</comment>
<reference evidence="2" key="2">
    <citation type="submission" date="2023-06" db="EMBL/GenBank/DDBJ databases">
        <authorList>
            <consortium name="Lawrence Berkeley National Laboratory"/>
            <person name="Haridas S."/>
            <person name="Hensen N."/>
            <person name="Bonometti L."/>
            <person name="Westerberg I."/>
            <person name="Brannstrom I.O."/>
            <person name="Guillou S."/>
            <person name="Cros-Aarteil S."/>
            <person name="Calhoun S."/>
            <person name="Kuo A."/>
            <person name="Mondo S."/>
            <person name="Pangilinan J."/>
            <person name="Riley R."/>
            <person name="Labutti K."/>
            <person name="Andreopoulos B."/>
            <person name="Lipzen A."/>
            <person name="Chen C."/>
            <person name="Yanf M."/>
            <person name="Daum C."/>
            <person name="Ng V."/>
            <person name="Clum A."/>
            <person name="Steindorff A."/>
            <person name="Ohm R."/>
            <person name="Martin F."/>
            <person name="Silar P."/>
            <person name="Natvig D."/>
            <person name="Lalanne C."/>
            <person name="Gautier V."/>
            <person name="Ament-Velasquez S.L."/>
            <person name="Kruys A."/>
            <person name="Hutchinson M.I."/>
            <person name="Powell A.J."/>
            <person name="Barry K."/>
            <person name="Miller A.N."/>
            <person name="Grigoriev I.V."/>
            <person name="Debuchy R."/>
            <person name="Gladieux P."/>
            <person name="Thoren M.H."/>
            <person name="Johannesson H."/>
        </authorList>
    </citation>
    <scope>NUCLEOTIDE SEQUENCE</scope>
    <source>
        <strain evidence="2">CBS 118394</strain>
    </source>
</reference>
<dbReference type="Proteomes" id="UP001283341">
    <property type="component" value="Unassembled WGS sequence"/>
</dbReference>
<accession>A0AAE0ID04</accession>
<organism evidence="2 3">
    <name type="scientific">Apodospora peruviana</name>
    <dbReference type="NCBI Taxonomy" id="516989"/>
    <lineage>
        <taxon>Eukaryota</taxon>
        <taxon>Fungi</taxon>
        <taxon>Dikarya</taxon>
        <taxon>Ascomycota</taxon>
        <taxon>Pezizomycotina</taxon>
        <taxon>Sordariomycetes</taxon>
        <taxon>Sordariomycetidae</taxon>
        <taxon>Sordariales</taxon>
        <taxon>Lasiosphaeriaceae</taxon>
        <taxon>Apodospora</taxon>
    </lineage>
</organism>
<dbReference type="EMBL" id="JAUEDM010000003">
    <property type="protein sequence ID" value="KAK3322695.1"/>
    <property type="molecule type" value="Genomic_DNA"/>
</dbReference>
<name>A0AAE0ID04_9PEZI</name>
<feature type="region of interest" description="Disordered" evidence="1">
    <location>
        <begin position="1"/>
        <end position="23"/>
    </location>
</feature>
<feature type="region of interest" description="Disordered" evidence="1">
    <location>
        <begin position="489"/>
        <end position="508"/>
    </location>
</feature>
<protein>
    <submittedName>
        <fullName evidence="2">Uncharacterized protein</fullName>
    </submittedName>
</protein>
<evidence type="ECO:0000313" key="3">
    <source>
        <dbReference type="Proteomes" id="UP001283341"/>
    </source>
</evidence>
<proteinExistence type="predicted"/>
<feature type="compositionally biased region" description="Acidic residues" evidence="1">
    <location>
        <begin position="499"/>
        <end position="508"/>
    </location>
</feature>
<evidence type="ECO:0000256" key="1">
    <source>
        <dbReference type="SAM" id="MobiDB-lite"/>
    </source>
</evidence>
<reference evidence="2" key="1">
    <citation type="journal article" date="2023" name="Mol. Phylogenet. Evol.">
        <title>Genome-scale phylogeny and comparative genomics of the fungal order Sordariales.</title>
        <authorList>
            <person name="Hensen N."/>
            <person name="Bonometti L."/>
            <person name="Westerberg I."/>
            <person name="Brannstrom I.O."/>
            <person name="Guillou S."/>
            <person name="Cros-Aarteil S."/>
            <person name="Calhoun S."/>
            <person name="Haridas S."/>
            <person name="Kuo A."/>
            <person name="Mondo S."/>
            <person name="Pangilinan J."/>
            <person name="Riley R."/>
            <person name="LaButti K."/>
            <person name="Andreopoulos B."/>
            <person name="Lipzen A."/>
            <person name="Chen C."/>
            <person name="Yan M."/>
            <person name="Daum C."/>
            <person name="Ng V."/>
            <person name="Clum A."/>
            <person name="Steindorff A."/>
            <person name="Ohm R.A."/>
            <person name="Martin F."/>
            <person name="Silar P."/>
            <person name="Natvig D.O."/>
            <person name="Lalanne C."/>
            <person name="Gautier V."/>
            <person name="Ament-Velasquez S.L."/>
            <person name="Kruys A."/>
            <person name="Hutchinson M.I."/>
            <person name="Powell A.J."/>
            <person name="Barry K."/>
            <person name="Miller A.N."/>
            <person name="Grigoriev I.V."/>
            <person name="Debuchy R."/>
            <person name="Gladieux P."/>
            <person name="Hiltunen Thoren M."/>
            <person name="Johannesson H."/>
        </authorList>
    </citation>
    <scope>NUCLEOTIDE SEQUENCE</scope>
    <source>
        <strain evidence="2">CBS 118394</strain>
    </source>
</reference>
<gene>
    <name evidence="2" type="ORF">B0H66DRAFT_532021</name>
</gene>
<sequence length="508" mass="57348">MQMDLPRHGRGASDGPESDVRAQGTFSPWETDTAFILKMPDEILFMVCEFVQKLPGPQSDRYRAPISNLDSTRCQCRKLKDFVNHWKNGNATLLLLRSLCENPDLGASIRDMDLTALEGYRSPGPTCSLWGMTPLSKGTTNGSMVRFMKRKFIKSDDDLIDWARYIFGDIFHGPNSYELVPLFLPFLPNLAKLRMSTESKLAHSRSTREAEDGDYQWTGHSDSINTRAPLSLPRSMKLELQASLDDNYANSYTISEDMLHNSPSLHTLRLILFQELWRRLGNPPALSHVKSLTLLSCWLDSHKIRLLVGSSTTSLTHFKPRGRKPLTTSYNAWLQETSIRAAAVVDALLPVSTTLQTMFLGEYGSYWEFGREPRLWRCGRACAGRAAQGLREPESVMIYGVEWGPVHGFDALQQLGKTMAGAPAASKQFKCLKKIQVSYAGPPSRRRRLEWWEDVMVCREEDGRNKFIDLFGSVCVDFAIKKERGCGEQLFPPPPGLDETLEQGVEEE</sequence>
<dbReference type="AlphaFoldDB" id="A0AAE0ID04"/>
<keyword evidence="3" id="KW-1185">Reference proteome</keyword>